<feature type="transmembrane region" description="Helical" evidence="1">
    <location>
        <begin position="141"/>
        <end position="159"/>
    </location>
</feature>
<dbReference type="InterPro" id="IPR019004">
    <property type="entry name" value="YqeY/Aim41"/>
</dbReference>
<accession>A0A2M8LH04</accession>
<evidence type="ECO:0000256" key="1">
    <source>
        <dbReference type="SAM" id="Phobius"/>
    </source>
</evidence>
<keyword evidence="1" id="KW-0472">Membrane</keyword>
<dbReference type="EMBL" id="PFEU01000015">
    <property type="protein sequence ID" value="PJE76712.1"/>
    <property type="molecule type" value="Genomic_DNA"/>
</dbReference>
<dbReference type="AlphaFoldDB" id="A0A2M8LH04"/>
<dbReference type="InterPro" id="IPR023168">
    <property type="entry name" value="GatB_Yqey_C_2"/>
</dbReference>
<comment type="caution">
    <text evidence="2">The sequence shown here is derived from an EMBL/GenBank/DDBJ whole genome shotgun (WGS) entry which is preliminary data.</text>
</comment>
<proteinExistence type="predicted"/>
<dbReference type="PANTHER" id="PTHR28055">
    <property type="entry name" value="ALTERED INHERITANCE OF MITOCHONDRIA PROTEIN 41, MITOCHONDRIAL"/>
    <property type="match status" value="1"/>
</dbReference>
<name>A0A2M8LH04_9BACT</name>
<feature type="transmembrane region" description="Helical" evidence="1">
    <location>
        <begin position="226"/>
        <end position="247"/>
    </location>
</feature>
<evidence type="ECO:0000313" key="2">
    <source>
        <dbReference type="EMBL" id="PJE76712.1"/>
    </source>
</evidence>
<protein>
    <recommendedName>
        <fullName evidence="4">Glutamyl-tRNA amidotransferase</fullName>
    </recommendedName>
</protein>
<evidence type="ECO:0008006" key="4">
    <source>
        <dbReference type="Google" id="ProtNLM"/>
    </source>
</evidence>
<dbReference type="PANTHER" id="PTHR28055:SF1">
    <property type="entry name" value="ALTERED INHERITANCE OF MITOCHONDRIA PROTEIN 41, MITOCHONDRIAL"/>
    <property type="match status" value="1"/>
</dbReference>
<feature type="transmembrane region" description="Helical" evidence="1">
    <location>
        <begin position="179"/>
        <end position="205"/>
    </location>
</feature>
<gene>
    <name evidence="2" type="ORF">COV05_03015</name>
</gene>
<keyword evidence="1" id="KW-0812">Transmembrane</keyword>
<sequence>MSLTETITQNMKLAMKAKDNATLSTLRLLLSAIKNKQIDLQHELSDEEVQGVIKAQMKQLKDSIESFIAGGREDMAVSAQTEVSVLQAYLPAEMSDEALLAVVKEAVEQSGATTKADMGKAMGSAMKAVAGRADGNRVKSIVGSLLGVFFPVLIGLGFLTQDAHASIPLIENFSTTSSYTIFLLRIVRVLMLWLGVVAITMILSGGFDYMTASFRDEAHESAISKITSGIFVTVVVAVLFAFFTIFLQQIG</sequence>
<dbReference type="Proteomes" id="UP000231436">
    <property type="component" value="Unassembled WGS sequence"/>
</dbReference>
<reference evidence="3" key="1">
    <citation type="submission" date="2017-09" db="EMBL/GenBank/DDBJ databases">
        <title>Depth-based differentiation of microbial function through sediment-hosted aquifers and enrichment of novel symbionts in the deep terrestrial subsurface.</title>
        <authorList>
            <person name="Probst A.J."/>
            <person name="Ladd B."/>
            <person name="Jarett J.K."/>
            <person name="Geller-Mcgrath D.E."/>
            <person name="Sieber C.M.K."/>
            <person name="Emerson J.B."/>
            <person name="Anantharaman K."/>
            <person name="Thomas B.C."/>
            <person name="Malmstrom R."/>
            <person name="Stieglmeier M."/>
            <person name="Klingl A."/>
            <person name="Woyke T."/>
            <person name="Ryan C.M."/>
            <person name="Banfield J.F."/>
        </authorList>
    </citation>
    <scope>NUCLEOTIDE SEQUENCE [LARGE SCALE GENOMIC DNA]</scope>
</reference>
<evidence type="ECO:0000313" key="3">
    <source>
        <dbReference type="Proteomes" id="UP000231436"/>
    </source>
</evidence>
<dbReference type="Pfam" id="PF09424">
    <property type="entry name" value="YqeY"/>
    <property type="match status" value="1"/>
</dbReference>
<dbReference type="SUPFAM" id="SSF89095">
    <property type="entry name" value="GatB/YqeY motif"/>
    <property type="match status" value="1"/>
</dbReference>
<dbReference type="Gene3D" id="1.10.10.410">
    <property type="match status" value="1"/>
</dbReference>
<keyword evidence="1" id="KW-1133">Transmembrane helix</keyword>
<dbReference type="Gene3D" id="1.10.1510.10">
    <property type="entry name" value="Uncharacterised protein YqeY/AIM41 PF09424, N-terminal domain"/>
    <property type="match status" value="1"/>
</dbReference>
<organism evidence="2 3">
    <name type="scientific">Candidatus Uhrbacteria bacterium CG10_big_fil_rev_8_21_14_0_10_48_16</name>
    <dbReference type="NCBI Taxonomy" id="1975038"/>
    <lineage>
        <taxon>Bacteria</taxon>
        <taxon>Candidatus Uhriibacteriota</taxon>
    </lineage>
</organism>
<dbReference type="InterPro" id="IPR003789">
    <property type="entry name" value="Asn/Gln_tRNA_amidoTrase-B-like"/>
</dbReference>
<dbReference type="InterPro" id="IPR042184">
    <property type="entry name" value="YqeY/Aim41_N"/>
</dbReference>
<dbReference type="GO" id="GO:0016884">
    <property type="term" value="F:carbon-nitrogen ligase activity, with glutamine as amido-N-donor"/>
    <property type="evidence" value="ECO:0007669"/>
    <property type="project" value="InterPro"/>
</dbReference>